<protein>
    <submittedName>
        <fullName evidence="3">Uncharacterized protein</fullName>
    </submittedName>
</protein>
<reference evidence="3" key="1">
    <citation type="submission" date="2021-01" db="EMBL/GenBank/DDBJ databases">
        <authorList>
            <consortium name="Genoscope - CEA"/>
            <person name="William W."/>
        </authorList>
    </citation>
    <scope>NUCLEOTIDE SEQUENCE</scope>
</reference>
<accession>A0A8S1TT30</accession>
<comment type="caution">
    <text evidence="3">The sequence shown here is derived from an EMBL/GenBank/DDBJ whole genome shotgun (WGS) entry which is preliminary data.</text>
</comment>
<organism evidence="3 4">
    <name type="scientific">Paramecium octaurelia</name>
    <dbReference type="NCBI Taxonomy" id="43137"/>
    <lineage>
        <taxon>Eukaryota</taxon>
        <taxon>Sar</taxon>
        <taxon>Alveolata</taxon>
        <taxon>Ciliophora</taxon>
        <taxon>Intramacronucleata</taxon>
        <taxon>Oligohymenophorea</taxon>
        <taxon>Peniculida</taxon>
        <taxon>Parameciidae</taxon>
        <taxon>Paramecium</taxon>
    </lineage>
</organism>
<name>A0A8S1TT30_PAROT</name>
<evidence type="ECO:0000313" key="3">
    <source>
        <dbReference type="EMBL" id="CAD8154712.1"/>
    </source>
</evidence>
<evidence type="ECO:0000256" key="1">
    <source>
        <dbReference type="SAM" id="Coils"/>
    </source>
</evidence>
<keyword evidence="1" id="KW-0175">Coiled coil</keyword>
<feature type="coiled-coil region" evidence="1">
    <location>
        <begin position="463"/>
        <end position="497"/>
    </location>
</feature>
<dbReference type="AlphaFoldDB" id="A0A8S1TT30"/>
<evidence type="ECO:0000313" key="4">
    <source>
        <dbReference type="Proteomes" id="UP000683925"/>
    </source>
</evidence>
<sequence>MQLFQTPNSPKSTSRNCRKPFSNLNNYSEFQQSSNYLKTKISALEKRVKNINSNHVSENRSTNTSKTTANLSPKEFKRNLYYESIISKRQQNFSKLDHSPSEQSTTHNKYSLLSHQIPAIPNLNIKVQNFTKKLREFQIHKTQESDIIMTKIKQFCDQHFNECFDFYRCTDLMSLKYFIYLIIQEINSNGQETARSIETQNQENQIQHLKSLLENQKLDQTTIQSQQQFKKVIIDTQNVIQSIILQLQQQHNQNMLSNQVQMLKNQIQTLNDVKQQQSFRLSFGMRTSSNIDSENNPTIANQSTSRANQSTYRERFKTSINSKSKSPFNVETPKKNKLLEEQQRIIQQLLSKIPDQQQLDGHKRTIEELEEELNKKNQLIVELEDKIKNEEAYLALNQRILDINKNLDNVISQNQSLIKENDALKYELGQLRFSEEQYYALVKENKILQQSIMNNDCQYEKILQQFELECKNYRQQILKLQENCEAQQAQLQGQEEQKGLQYQLSQFDKMKKFIREEAQGIGQVIAQINQQLQKQLSDIMPNSIKQLQKDLAKKKCVIEEKIRSFEQLQDQDCELGKVQNKQEDDELKLILLMQSLTIERMIDL</sequence>
<gene>
    <name evidence="3" type="ORF">POCTA_138.1.T0290314</name>
</gene>
<feature type="region of interest" description="Disordered" evidence="2">
    <location>
        <begin position="287"/>
        <end position="310"/>
    </location>
</feature>
<dbReference type="OrthoDB" id="303700at2759"/>
<dbReference type="EMBL" id="CAJJDP010000029">
    <property type="protein sequence ID" value="CAD8154712.1"/>
    <property type="molecule type" value="Genomic_DNA"/>
</dbReference>
<proteinExistence type="predicted"/>
<feature type="coiled-coil region" evidence="1">
    <location>
        <begin position="359"/>
        <end position="393"/>
    </location>
</feature>
<dbReference type="OMA" id="TTHNKYS"/>
<dbReference type="Proteomes" id="UP000683925">
    <property type="component" value="Unassembled WGS sequence"/>
</dbReference>
<evidence type="ECO:0000256" key="2">
    <source>
        <dbReference type="SAM" id="MobiDB-lite"/>
    </source>
</evidence>
<keyword evidence="4" id="KW-1185">Reference proteome</keyword>